<dbReference type="GeneID" id="301133864"/>
<dbReference type="Pfam" id="PF09148">
    <property type="entry name" value="DUF1934"/>
    <property type="match status" value="1"/>
</dbReference>
<dbReference type="InterPro" id="IPR015231">
    <property type="entry name" value="DUF1934"/>
</dbReference>
<sequence length="149" mass="17300">MVDRKKKWSVEAIMQDVKIELTAKHRVDGEWEETTHTYEGKCVQKIGAWYLTYKEQVEGAGEVSTTLKLTEQSITLVRQGGVSTRQQFEKGASTHASYQSPYGPFAMETHTNRLRIRYEQQMPARVELAYQLWMNEQYAGEHELTIQIQ</sequence>
<dbReference type="AlphaFoldDB" id="A0A1I3UWN4"/>
<evidence type="ECO:0000313" key="1">
    <source>
        <dbReference type="EMBL" id="SFJ86307.1"/>
    </source>
</evidence>
<dbReference type="Proteomes" id="UP000198915">
    <property type="component" value="Unassembled WGS sequence"/>
</dbReference>
<evidence type="ECO:0000313" key="2">
    <source>
        <dbReference type="Proteomes" id="UP000198915"/>
    </source>
</evidence>
<protein>
    <submittedName>
        <fullName evidence="1">Uncharacterized beta-barrel protein YwiB, DUF1934 family</fullName>
    </submittedName>
</protein>
<dbReference type="RefSeq" id="WP_246071021.1">
    <property type="nucleotide sequence ID" value="NZ_BJOE01000027.1"/>
</dbReference>
<reference evidence="2" key="1">
    <citation type="submission" date="2016-10" db="EMBL/GenBank/DDBJ databases">
        <authorList>
            <person name="Varghese N."/>
            <person name="Submissions S."/>
        </authorList>
    </citation>
    <scope>NUCLEOTIDE SEQUENCE [LARGE SCALE GENOMIC DNA]</scope>
    <source>
        <strain evidence="2">OK042</strain>
    </source>
</reference>
<accession>A0A1I3UWN4</accession>
<dbReference type="STRING" id="1884381.SAMN05518846_106107"/>
<dbReference type="Gene3D" id="2.40.128.20">
    <property type="match status" value="1"/>
</dbReference>
<dbReference type="EMBL" id="FORT01000006">
    <property type="protein sequence ID" value="SFJ86307.1"/>
    <property type="molecule type" value="Genomic_DNA"/>
</dbReference>
<gene>
    <name evidence="1" type="ORF">SAMN05518846_106107</name>
</gene>
<name>A0A1I3UWN4_9BACL</name>
<keyword evidence="2" id="KW-1185">Reference proteome</keyword>
<dbReference type="InterPro" id="IPR012674">
    <property type="entry name" value="Calycin"/>
</dbReference>
<organism evidence="1 2">
    <name type="scientific">Brevibacillus centrosporus</name>
    <dbReference type="NCBI Taxonomy" id="54910"/>
    <lineage>
        <taxon>Bacteria</taxon>
        <taxon>Bacillati</taxon>
        <taxon>Bacillota</taxon>
        <taxon>Bacilli</taxon>
        <taxon>Bacillales</taxon>
        <taxon>Paenibacillaceae</taxon>
        <taxon>Brevibacillus</taxon>
    </lineage>
</organism>
<proteinExistence type="predicted"/>
<dbReference type="SUPFAM" id="SSF50814">
    <property type="entry name" value="Lipocalins"/>
    <property type="match status" value="1"/>
</dbReference>